<keyword evidence="2" id="KW-0472">Membrane</keyword>
<dbReference type="Pfam" id="PF00188">
    <property type="entry name" value="CAP"/>
    <property type="match status" value="1"/>
</dbReference>
<dbReference type="RefSeq" id="WP_346076968.1">
    <property type="nucleotide sequence ID" value="NZ_BAAATL010000032.1"/>
</dbReference>
<dbReference type="Gene3D" id="3.40.33.10">
    <property type="entry name" value="CAP"/>
    <property type="match status" value="1"/>
</dbReference>
<sequence>MGRHRRSDAGRAAEGDDPRASAAGSDDPASAPTAPIPMGTAPYLNPEAYAAAQAKADAYLFAAGPGVPDPEPGAAGGPPSGSGAAGGSGENPGAGPGDGPGLDAGPDRGPRRQKQAGRAVSMTLLGMCVAVALGTAAVAAGVVPGFQGYRLDGSTHTTGGDRIRAAGSPSNTADAQGGTSGSADNGGTGIGGSASTGIGAGTGTGTGTDGSASGRGAVRSPSSAAPTPSSSPTPSKSASASPSASVSPSASPTPSKSAKPTASAPSAKPTAPRTTPAAPGTPKPKPSPTRAKPSPTPTKTAAPTPTTPPVTVSAQAAAEAEVLKLVNDERAKAGCSALSANSALTNLAESFSDDMAARGFFSDTDPDGKSPWDRATAAGVTGLGAENIARGPADPAAVVKAWMASPEHRANILNCDFHTLGVGVHFGAGGPWWTEEFGA</sequence>
<feature type="compositionally biased region" description="Low complexity" evidence="1">
    <location>
        <begin position="209"/>
        <end position="278"/>
    </location>
</feature>
<accession>A0ABN3MJY0</accession>
<feature type="compositionally biased region" description="Low complexity" evidence="1">
    <location>
        <begin position="20"/>
        <end position="33"/>
    </location>
</feature>
<feature type="domain" description="SCP" evidence="3">
    <location>
        <begin position="323"/>
        <end position="431"/>
    </location>
</feature>
<proteinExistence type="predicted"/>
<dbReference type="PANTHER" id="PTHR31157">
    <property type="entry name" value="SCP DOMAIN-CONTAINING PROTEIN"/>
    <property type="match status" value="1"/>
</dbReference>
<dbReference type="EMBL" id="BAAATL010000032">
    <property type="protein sequence ID" value="GAA2502641.1"/>
    <property type="molecule type" value="Genomic_DNA"/>
</dbReference>
<keyword evidence="2" id="KW-0812">Transmembrane</keyword>
<feature type="region of interest" description="Disordered" evidence="1">
    <location>
        <begin position="157"/>
        <end position="313"/>
    </location>
</feature>
<dbReference type="PANTHER" id="PTHR31157:SF1">
    <property type="entry name" value="SCP DOMAIN-CONTAINING PROTEIN"/>
    <property type="match status" value="1"/>
</dbReference>
<organism evidence="4 5">
    <name type="scientific">Streptomyces graminearus</name>
    <dbReference type="NCBI Taxonomy" id="284030"/>
    <lineage>
        <taxon>Bacteria</taxon>
        <taxon>Bacillati</taxon>
        <taxon>Actinomycetota</taxon>
        <taxon>Actinomycetes</taxon>
        <taxon>Kitasatosporales</taxon>
        <taxon>Streptomycetaceae</taxon>
        <taxon>Streptomyces</taxon>
    </lineage>
</organism>
<dbReference type="PRINTS" id="PR01217">
    <property type="entry name" value="PRICHEXTENSN"/>
</dbReference>
<gene>
    <name evidence="4" type="ORF">GCM10010422_60220</name>
</gene>
<feature type="compositionally biased region" description="Basic and acidic residues" evidence="1">
    <location>
        <begin position="7"/>
        <end position="19"/>
    </location>
</feature>
<keyword evidence="5" id="KW-1185">Reference proteome</keyword>
<dbReference type="Proteomes" id="UP001501721">
    <property type="component" value="Unassembled WGS sequence"/>
</dbReference>
<feature type="region of interest" description="Disordered" evidence="1">
    <location>
        <begin position="1"/>
        <end position="43"/>
    </location>
</feature>
<evidence type="ECO:0000256" key="2">
    <source>
        <dbReference type="SAM" id="Phobius"/>
    </source>
</evidence>
<feature type="compositionally biased region" description="Gly residues" evidence="1">
    <location>
        <begin position="178"/>
        <end position="208"/>
    </location>
</feature>
<evidence type="ECO:0000313" key="4">
    <source>
        <dbReference type="EMBL" id="GAA2502641.1"/>
    </source>
</evidence>
<dbReference type="SUPFAM" id="SSF55797">
    <property type="entry name" value="PR-1-like"/>
    <property type="match status" value="1"/>
</dbReference>
<protein>
    <recommendedName>
        <fullName evidence="3">SCP domain-containing protein</fullName>
    </recommendedName>
</protein>
<reference evidence="4 5" key="1">
    <citation type="journal article" date="2019" name="Int. J. Syst. Evol. Microbiol.">
        <title>The Global Catalogue of Microorganisms (GCM) 10K type strain sequencing project: providing services to taxonomists for standard genome sequencing and annotation.</title>
        <authorList>
            <consortium name="The Broad Institute Genomics Platform"/>
            <consortium name="The Broad Institute Genome Sequencing Center for Infectious Disease"/>
            <person name="Wu L."/>
            <person name="Ma J."/>
        </authorList>
    </citation>
    <scope>NUCLEOTIDE SEQUENCE [LARGE SCALE GENOMIC DNA]</scope>
    <source>
        <strain evidence="4 5">JCM 6923</strain>
    </source>
</reference>
<name>A0ABN3MJY0_9ACTN</name>
<feature type="region of interest" description="Disordered" evidence="1">
    <location>
        <begin position="62"/>
        <end position="117"/>
    </location>
</feature>
<dbReference type="InterPro" id="IPR014044">
    <property type="entry name" value="CAP_dom"/>
</dbReference>
<dbReference type="InterPro" id="IPR035940">
    <property type="entry name" value="CAP_sf"/>
</dbReference>
<evidence type="ECO:0000256" key="1">
    <source>
        <dbReference type="SAM" id="MobiDB-lite"/>
    </source>
</evidence>
<feature type="compositionally biased region" description="Low complexity" evidence="1">
    <location>
        <begin position="288"/>
        <end position="313"/>
    </location>
</feature>
<dbReference type="CDD" id="cd05379">
    <property type="entry name" value="CAP_bacterial"/>
    <property type="match status" value="1"/>
</dbReference>
<feature type="compositionally biased region" description="Gly residues" evidence="1">
    <location>
        <begin position="74"/>
        <end position="102"/>
    </location>
</feature>
<evidence type="ECO:0000259" key="3">
    <source>
        <dbReference type="Pfam" id="PF00188"/>
    </source>
</evidence>
<evidence type="ECO:0000313" key="5">
    <source>
        <dbReference type="Proteomes" id="UP001501721"/>
    </source>
</evidence>
<comment type="caution">
    <text evidence="4">The sequence shown here is derived from an EMBL/GenBank/DDBJ whole genome shotgun (WGS) entry which is preliminary data.</text>
</comment>
<keyword evidence="2" id="KW-1133">Transmembrane helix</keyword>
<feature type="transmembrane region" description="Helical" evidence="2">
    <location>
        <begin position="119"/>
        <end position="143"/>
    </location>
</feature>